<feature type="transmembrane region" description="Helical" evidence="1">
    <location>
        <begin position="235"/>
        <end position="268"/>
    </location>
</feature>
<feature type="transmembrane region" description="Helical" evidence="1">
    <location>
        <begin position="102"/>
        <end position="119"/>
    </location>
</feature>
<organism evidence="2 3">
    <name type="scientific">Paracoccus sanguinis</name>
    <dbReference type="NCBI Taxonomy" id="1545044"/>
    <lineage>
        <taxon>Bacteria</taxon>
        <taxon>Pseudomonadati</taxon>
        <taxon>Pseudomonadota</taxon>
        <taxon>Alphaproteobacteria</taxon>
        <taxon>Rhodobacterales</taxon>
        <taxon>Paracoccaceae</taxon>
        <taxon>Paracoccus</taxon>
    </lineage>
</organism>
<sequence length="272" mass="27821">MTRTALATAESFAAGSFAISALLTALRTSTLRGELHTERAVLDRAGVAFQTLADVEPAARANLLGPVTQPSNPVLWALLAAVILAAVLHAARPRRGPEPARLPAMQIGGLLLAAAWPWVLNPAPLAGLALAALSCGLLVAGLIANGQPTRDGWRGWEEDAAAPPARPPGVGDLPMGFIAGWVLMAATSAVGMYVHHHFGLGVERSVLLGLLPAALLGAWGQLAMNRPVSFALALIWAMIGFAAATAGASIVIATACVLGISALAVVLVRVTT</sequence>
<proteinExistence type="predicted"/>
<evidence type="ECO:0000313" key="2">
    <source>
        <dbReference type="EMBL" id="KGJ17231.1"/>
    </source>
</evidence>
<name>A0A099G3K1_9RHOB</name>
<gene>
    <name evidence="2" type="ORF">IX56_17540</name>
</gene>
<dbReference type="AlphaFoldDB" id="A0A099G3K1"/>
<dbReference type="RefSeq" id="WP_036712786.1">
    <property type="nucleotide sequence ID" value="NZ_JRKQ01000186.1"/>
</dbReference>
<dbReference type="Proteomes" id="UP000029858">
    <property type="component" value="Unassembled WGS sequence"/>
</dbReference>
<comment type="caution">
    <text evidence="2">The sequence shown here is derived from an EMBL/GenBank/DDBJ whole genome shotgun (WGS) entry which is preliminary data.</text>
</comment>
<feature type="transmembrane region" description="Helical" evidence="1">
    <location>
        <begin position="73"/>
        <end position="90"/>
    </location>
</feature>
<evidence type="ECO:0000313" key="3">
    <source>
        <dbReference type="Proteomes" id="UP000029858"/>
    </source>
</evidence>
<keyword evidence="1" id="KW-1133">Transmembrane helix</keyword>
<accession>A0A099G3K1</accession>
<feature type="transmembrane region" description="Helical" evidence="1">
    <location>
        <begin position="173"/>
        <end position="194"/>
    </location>
</feature>
<evidence type="ECO:0000256" key="1">
    <source>
        <dbReference type="SAM" id="Phobius"/>
    </source>
</evidence>
<reference evidence="2 3" key="1">
    <citation type="submission" date="2014-09" db="EMBL/GenBank/DDBJ databases">
        <authorList>
            <person name="McGinnis J.M."/>
            <person name="Wolfgang W.J."/>
        </authorList>
    </citation>
    <scope>NUCLEOTIDE SEQUENCE [LARGE SCALE GENOMIC DNA]</scope>
    <source>
        <strain evidence="2 3">5503</strain>
    </source>
</reference>
<protein>
    <submittedName>
        <fullName evidence="2">Uncharacterized protein</fullName>
    </submittedName>
</protein>
<keyword evidence="1" id="KW-0812">Transmembrane</keyword>
<feature type="transmembrane region" description="Helical" evidence="1">
    <location>
        <begin position="125"/>
        <end position="144"/>
    </location>
</feature>
<reference evidence="2 3" key="2">
    <citation type="submission" date="2014-10" db="EMBL/GenBank/DDBJ databases">
        <title>Paracoccus sanguinis sp. nov., isolated from clinical specimens of New York State patients.</title>
        <authorList>
            <person name="Mingle L.A."/>
            <person name="Cole J.A."/>
            <person name="Lapierre P."/>
            <person name="Musser K.A."/>
        </authorList>
    </citation>
    <scope>NUCLEOTIDE SEQUENCE [LARGE SCALE GENOMIC DNA]</scope>
    <source>
        <strain evidence="2 3">5503</strain>
    </source>
</reference>
<feature type="transmembrane region" description="Helical" evidence="1">
    <location>
        <begin position="206"/>
        <end position="223"/>
    </location>
</feature>
<dbReference type="EMBL" id="JRKQ01000186">
    <property type="protein sequence ID" value="KGJ17231.1"/>
    <property type="molecule type" value="Genomic_DNA"/>
</dbReference>
<keyword evidence="1" id="KW-0472">Membrane</keyword>